<feature type="transmembrane region" description="Helical" evidence="1">
    <location>
        <begin position="347"/>
        <end position="365"/>
    </location>
</feature>
<proteinExistence type="predicted"/>
<accession>A0A2N0ZJU6</accession>
<reference evidence="3 4" key="1">
    <citation type="journal article" date="2010" name="Int. J. Syst. Evol. Microbiol.">
        <title>Bacillus horneckiae sp. nov., isolated from a spacecraft-assembly clean room.</title>
        <authorList>
            <person name="Vaishampayan P."/>
            <person name="Probst A."/>
            <person name="Krishnamurthi S."/>
            <person name="Ghosh S."/>
            <person name="Osman S."/>
            <person name="McDowall A."/>
            <person name="Ruckmani A."/>
            <person name="Mayilraj S."/>
            <person name="Venkateswaran K."/>
        </authorList>
    </citation>
    <scope>NUCLEOTIDE SEQUENCE [LARGE SCALE GENOMIC DNA]</scope>
    <source>
        <strain evidence="4">1PO1SC</strain>
    </source>
</reference>
<keyword evidence="1" id="KW-0472">Membrane</keyword>
<dbReference type="InterPro" id="IPR005182">
    <property type="entry name" value="YdbS-like_PH"/>
</dbReference>
<dbReference type="Pfam" id="PF03703">
    <property type="entry name" value="bPH_2"/>
    <property type="match status" value="3"/>
</dbReference>
<feature type="transmembrane region" description="Helical" evidence="1">
    <location>
        <begin position="215"/>
        <end position="239"/>
    </location>
</feature>
<gene>
    <name evidence="3" type="ORF">CWS20_07765</name>
</gene>
<dbReference type="EMBL" id="PISD01000013">
    <property type="protein sequence ID" value="PKG29753.1"/>
    <property type="molecule type" value="Genomic_DNA"/>
</dbReference>
<feature type="transmembrane region" description="Helical" evidence="1">
    <location>
        <begin position="12"/>
        <end position="34"/>
    </location>
</feature>
<evidence type="ECO:0000313" key="4">
    <source>
        <dbReference type="Proteomes" id="UP000233343"/>
    </source>
</evidence>
<comment type="caution">
    <text evidence="3">The sequence shown here is derived from an EMBL/GenBank/DDBJ whole genome shotgun (WGS) entry which is preliminary data.</text>
</comment>
<dbReference type="AlphaFoldDB" id="A0A2N0ZJU6"/>
<dbReference type="PANTHER" id="PTHR34473">
    <property type="entry name" value="UPF0699 TRANSMEMBRANE PROTEIN YDBS"/>
    <property type="match status" value="1"/>
</dbReference>
<keyword evidence="1" id="KW-1133">Transmembrane helix</keyword>
<evidence type="ECO:0000256" key="1">
    <source>
        <dbReference type="SAM" id="Phobius"/>
    </source>
</evidence>
<dbReference type="RefSeq" id="WP_066192936.1">
    <property type="nucleotide sequence ID" value="NZ_JAFDQP010000010.1"/>
</dbReference>
<feature type="domain" description="YdbS-like PH" evidence="2">
    <location>
        <begin position="241"/>
        <end position="321"/>
    </location>
</feature>
<name>A0A2N0ZJU6_9BACI</name>
<evidence type="ECO:0000259" key="2">
    <source>
        <dbReference type="Pfam" id="PF03703"/>
    </source>
</evidence>
<dbReference type="InterPro" id="IPR014529">
    <property type="entry name" value="UCP026631"/>
</dbReference>
<dbReference type="PIRSF" id="PIRSF026631">
    <property type="entry name" value="UCP026631"/>
    <property type="match status" value="1"/>
</dbReference>
<feature type="transmembrane region" description="Helical" evidence="1">
    <location>
        <begin position="371"/>
        <end position="388"/>
    </location>
</feature>
<organism evidence="3 4">
    <name type="scientific">Cytobacillus horneckiae</name>
    <dbReference type="NCBI Taxonomy" id="549687"/>
    <lineage>
        <taxon>Bacteria</taxon>
        <taxon>Bacillati</taxon>
        <taxon>Bacillota</taxon>
        <taxon>Bacilli</taxon>
        <taxon>Bacillales</taxon>
        <taxon>Bacillaceae</taxon>
        <taxon>Cytobacillus</taxon>
    </lineage>
</organism>
<sequence>MSEPKRLHPISALANFFKQLKELIIPILLFVVVGNSEGLIQMYITLGIIFLILISGILTWLRFTYRIEEGELRIESGLIVRKKRYIPFERIQSLDLSEGILQRPFGLVKMTVETAGSGTGAEAVLTAISKEDASRIQEALSQAKNGVLDEDEPQEEKRATVIYQIKPSELLLLSSTSGGVGVVISAVVAFMFQFAEVIPFEKVYKELEAVITSSLIFISMLVFLCFVLAWVIALIGSVLKYANFTVKKTEEDLIITRGLLEKKQLTIPLHRIQALRITENIIRQPIGYASVFIDSAGGSLKDTENARVMLLPIIKKKQIDAILSNCLSEYQLDGKFTPAPTRALKRYLLRGFLISIPISAALIYFFQPWGYLGLAFVLVALLFSYLQYKAAGWNLKEHQVILRFRGISKNTVYLRKNRIQSLTMSESHFQKKRHLATIQAMAMSGSGATGGKVVDLTTEDVLRLYKWYSYSDVSNEEQMP</sequence>
<evidence type="ECO:0000313" key="3">
    <source>
        <dbReference type="EMBL" id="PKG29753.1"/>
    </source>
</evidence>
<dbReference type="Proteomes" id="UP000233343">
    <property type="component" value="Unassembled WGS sequence"/>
</dbReference>
<keyword evidence="1" id="KW-0812">Transmembrane</keyword>
<keyword evidence="4" id="KW-1185">Reference proteome</keyword>
<feature type="domain" description="YdbS-like PH" evidence="2">
    <location>
        <begin position="388"/>
        <end position="468"/>
    </location>
</feature>
<feature type="domain" description="YdbS-like PH" evidence="2">
    <location>
        <begin position="60"/>
        <end position="139"/>
    </location>
</feature>
<feature type="transmembrane region" description="Helical" evidence="1">
    <location>
        <begin position="170"/>
        <end position="195"/>
    </location>
</feature>
<dbReference type="PANTHER" id="PTHR34473:SF2">
    <property type="entry name" value="UPF0699 TRANSMEMBRANE PROTEIN YDBT"/>
    <property type="match status" value="1"/>
</dbReference>
<protein>
    <recommendedName>
        <fullName evidence="2">YdbS-like PH domain-containing protein</fullName>
    </recommendedName>
</protein>
<feature type="transmembrane region" description="Helical" evidence="1">
    <location>
        <begin position="40"/>
        <end position="63"/>
    </location>
</feature>